<keyword evidence="2" id="KW-0472">Membrane</keyword>
<dbReference type="RefSeq" id="WP_091546837.1">
    <property type="nucleotide sequence ID" value="NZ_FONY01000025.1"/>
</dbReference>
<feature type="transmembrane region" description="Helical" evidence="2">
    <location>
        <begin position="6"/>
        <end position="25"/>
    </location>
</feature>
<protein>
    <submittedName>
        <fullName evidence="3">Uncharacterized protein</fullName>
    </submittedName>
</protein>
<evidence type="ECO:0000256" key="2">
    <source>
        <dbReference type="SAM" id="Phobius"/>
    </source>
</evidence>
<sequence>MKERSAFIVIIALLAVALFAGWLMMSRRQRATDEQRLANVKADLKRLEDRINSEIRNIEEGTFAFSSSDSLRSELSRISDAVGKDRRAILSDEKKAIAEIGELETKVARYDEFISGVGMERDRKTGGFIANLQEELRKTKARLEELMGKNRTLSAQLANTIKQFKGARQEIERLKAEKARVDRILEEQTRLQDSLSSSLSNNATELRRQLIAAQQRLNAQEAEIARLRGLSMKALDFKAYYVITRLGNDRVVLLDDKKLMRHKNNDIDKMYVEFRVNEIFFDDGQDKKFELTMYRNGQPYKLVREPIIVGNTNTKTMFYMFDGKNKLETGNYFLRLTYGDEPIIPDYKFVVE</sequence>
<reference evidence="3 4" key="1">
    <citation type="submission" date="2016-10" db="EMBL/GenBank/DDBJ databases">
        <authorList>
            <person name="de Groot N.N."/>
        </authorList>
    </citation>
    <scope>NUCLEOTIDE SEQUENCE [LARGE SCALE GENOMIC DNA]</scope>
    <source>
        <strain>GEY</strain>
        <strain evidence="4">DSM 9560</strain>
    </source>
</reference>
<name>A0A1I2HSX8_9BACT</name>
<feature type="coiled-coil region" evidence="1">
    <location>
        <begin position="129"/>
        <end position="230"/>
    </location>
</feature>
<keyword evidence="4" id="KW-1185">Reference proteome</keyword>
<dbReference type="Proteomes" id="UP000199513">
    <property type="component" value="Unassembled WGS sequence"/>
</dbReference>
<accession>A0A1I2HSX8</accession>
<evidence type="ECO:0000313" key="4">
    <source>
        <dbReference type="Proteomes" id="UP000199513"/>
    </source>
</evidence>
<feature type="coiled-coil region" evidence="1">
    <location>
        <begin position="30"/>
        <end position="57"/>
    </location>
</feature>
<gene>
    <name evidence="3" type="ORF">SAMN04488541_102555</name>
</gene>
<keyword evidence="1" id="KW-0175">Coiled coil</keyword>
<keyword evidence="2" id="KW-1133">Transmembrane helix</keyword>
<organism evidence="3 4">
    <name type="scientific">Thermoflexibacter ruber</name>
    <dbReference type="NCBI Taxonomy" id="1003"/>
    <lineage>
        <taxon>Bacteria</taxon>
        <taxon>Pseudomonadati</taxon>
        <taxon>Bacteroidota</taxon>
        <taxon>Cytophagia</taxon>
        <taxon>Cytophagales</taxon>
        <taxon>Thermoflexibacteraceae</taxon>
        <taxon>Thermoflexibacter</taxon>
    </lineage>
</organism>
<evidence type="ECO:0000313" key="3">
    <source>
        <dbReference type="EMBL" id="SFF31836.1"/>
    </source>
</evidence>
<keyword evidence="2" id="KW-0812">Transmembrane</keyword>
<evidence type="ECO:0000256" key="1">
    <source>
        <dbReference type="SAM" id="Coils"/>
    </source>
</evidence>
<dbReference type="AlphaFoldDB" id="A0A1I2HSX8"/>
<dbReference type="OrthoDB" id="978750at2"/>
<dbReference type="EMBL" id="FONY01000025">
    <property type="protein sequence ID" value="SFF31836.1"/>
    <property type="molecule type" value="Genomic_DNA"/>
</dbReference>
<proteinExistence type="predicted"/>